<dbReference type="OrthoDB" id="475342at2759"/>
<protein>
    <submittedName>
        <fullName evidence="1">Uncharacterized protein</fullName>
    </submittedName>
</protein>
<name>A0A1R2D0V1_9CILI</name>
<accession>A0A1R2D0V1</accession>
<keyword evidence="2" id="KW-1185">Reference proteome</keyword>
<dbReference type="Proteomes" id="UP000187209">
    <property type="component" value="Unassembled WGS sequence"/>
</dbReference>
<sequence length="291" mass="33726">MDRIDFLCINCQELISQDNVTMHSLMCVYPTNAVINIDQQPIFQQLLYKIKKLKSALMGHFSQENSQVDKGLYEFLVQQADDLLNIEESNNECLDKCKSTLNTLDRYSNAHLSTSILLYTERLKIIAQGCIQELEKDLADQVNPLDKKYMEIQQARENIGKAKISNTHNIDEISSQISQIWNGKHSAASMTNPDDENQKQDLDELDNMFKQNESERSKKTAEDLQRYFFSRCLATKLASPAKDLAQYIQIPELYKSVQELKIPVEKWEEFIKEQFSHPERWVNPGLIINNK</sequence>
<dbReference type="EMBL" id="MPUH01000020">
    <property type="protein sequence ID" value="OMJ94884.1"/>
    <property type="molecule type" value="Genomic_DNA"/>
</dbReference>
<comment type="caution">
    <text evidence="1">The sequence shown here is derived from an EMBL/GenBank/DDBJ whole genome shotgun (WGS) entry which is preliminary data.</text>
</comment>
<evidence type="ECO:0000313" key="2">
    <source>
        <dbReference type="Proteomes" id="UP000187209"/>
    </source>
</evidence>
<evidence type="ECO:0000313" key="1">
    <source>
        <dbReference type="EMBL" id="OMJ94884.1"/>
    </source>
</evidence>
<dbReference type="AlphaFoldDB" id="A0A1R2D0V1"/>
<organism evidence="1 2">
    <name type="scientific">Stentor coeruleus</name>
    <dbReference type="NCBI Taxonomy" id="5963"/>
    <lineage>
        <taxon>Eukaryota</taxon>
        <taxon>Sar</taxon>
        <taxon>Alveolata</taxon>
        <taxon>Ciliophora</taxon>
        <taxon>Postciliodesmatophora</taxon>
        <taxon>Heterotrichea</taxon>
        <taxon>Heterotrichida</taxon>
        <taxon>Stentoridae</taxon>
        <taxon>Stentor</taxon>
    </lineage>
</organism>
<proteinExistence type="predicted"/>
<reference evidence="1 2" key="1">
    <citation type="submission" date="2016-11" db="EMBL/GenBank/DDBJ databases">
        <title>The macronuclear genome of Stentor coeruleus: a giant cell with tiny introns.</title>
        <authorList>
            <person name="Slabodnick M."/>
            <person name="Ruby J.G."/>
            <person name="Reiff S.B."/>
            <person name="Swart E.C."/>
            <person name="Gosai S."/>
            <person name="Prabakaran S."/>
            <person name="Witkowska E."/>
            <person name="Larue G.E."/>
            <person name="Fisher S."/>
            <person name="Freeman R.M."/>
            <person name="Gunawardena J."/>
            <person name="Chu W."/>
            <person name="Stover N.A."/>
            <person name="Gregory B.D."/>
            <person name="Nowacki M."/>
            <person name="Derisi J."/>
            <person name="Roy S.W."/>
            <person name="Marshall W.F."/>
            <person name="Sood P."/>
        </authorList>
    </citation>
    <scope>NUCLEOTIDE SEQUENCE [LARGE SCALE GENOMIC DNA]</scope>
    <source>
        <strain evidence="1">WM001</strain>
    </source>
</reference>
<gene>
    <name evidence="1" type="ORF">SteCoe_1913</name>
</gene>